<organism evidence="2 3">
    <name type="scientific">Candidatus Segetimicrobium genomatis</name>
    <dbReference type="NCBI Taxonomy" id="2569760"/>
    <lineage>
        <taxon>Bacteria</taxon>
        <taxon>Bacillati</taxon>
        <taxon>Candidatus Sysuimicrobiota</taxon>
        <taxon>Candidatus Sysuimicrobiia</taxon>
        <taxon>Candidatus Sysuimicrobiales</taxon>
        <taxon>Candidatus Segetimicrobiaceae</taxon>
        <taxon>Candidatus Segetimicrobium</taxon>
    </lineage>
</organism>
<reference evidence="2 3" key="1">
    <citation type="journal article" date="2019" name="Nat. Microbiol.">
        <title>Mediterranean grassland soil C-N compound turnover is dependent on rainfall and depth, and is mediated by genomically divergent microorganisms.</title>
        <authorList>
            <person name="Diamond S."/>
            <person name="Andeer P.F."/>
            <person name="Li Z."/>
            <person name="Crits-Christoph A."/>
            <person name="Burstein D."/>
            <person name="Anantharaman K."/>
            <person name="Lane K.R."/>
            <person name="Thomas B.C."/>
            <person name="Pan C."/>
            <person name="Northen T.R."/>
            <person name="Banfield J.F."/>
        </authorList>
    </citation>
    <scope>NUCLEOTIDE SEQUENCE [LARGE SCALE GENOMIC DNA]</scope>
    <source>
        <strain evidence="2">NP_4</strain>
    </source>
</reference>
<dbReference type="SUPFAM" id="SSF51182">
    <property type="entry name" value="RmlC-like cupins"/>
    <property type="match status" value="1"/>
</dbReference>
<accession>A0A537LBW4</accession>
<dbReference type="Gene3D" id="2.60.120.10">
    <property type="entry name" value="Jelly Rolls"/>
    <property type="match status" value="1"/>
</dbReference>
<protein>
    <submittedName>
        <fullName evidence="2">Cupin domain-containing protein</fullName>
    </submittedName>
</protein>
<evidence type="ECO:0000256" key="1">
    <source>
        <dbReference type="SAM" id="MobiDB-lite"/>
    </source>
</evidence>
<name>A0A537LBW4_9BACT</name>
<dbReference type="AlphaFoldDB" id="A0A537LBW4"/>
<dbReference type="EMBL" id="VBAL01000026">
    <property type="protein sequence ID" value="TMJ05508.1"/>
    <property type="molecule type" value="Genomic_DNA"/>
</dbReference>
<sequence length="413" mass="46773">MTAMSKQWREPKGYERAGYGKWRRPPSPYDTFMESQGVPIYRGIGVRRVQDLPLAPWMRMGGRGTFIQLYGTEGIWGCYLVEIPRAEALNPERHLYEEIIFVVEGRGAAEIWQEDGGRREILEWQPGSLFTIPLNTHHRLINAMASGPALLLAGTSAPGVFNLFTNPDFVFNCPFVFRDRYDGGEEYFKPRPLELEPDPYRGLAMVKAAIIPDAVRVTLPLDNRRSPGFRRLEPHLAGNVFYHWIGQHETGRYSKAHAHESAAVLVCIAGKGYTYAWSRDIGTRPWETGLAEKVLRQDYEPVGMVSAAPMGGQHFHQHFGVGREPLRLMAWFGPFGRGTGREPGRPGEEVLDKNAMHLDEGGSAIPYWDEDPYIRQEYEAAIRREGVEFRMDNAFYQRPSPRAAPARSGPPQT</sequence>
<feature type="compositionally biased region" description="Low complexity" evidence="1">
    <location>
        <begin position="398"/>
        <end position="413"/>
    </location>
</feature>
<evidence type="ECO:0000313" key="3">
    <source>
        <dbReference type="Proteomes" id="UP000319353"/>
    </source>
</evidence>
<comment type="caution">
    <text evidence="2">The sequence shown here is derived from an EMBL/GenBank/DDBJ whole genome shotgun (WGS) entry which is preliminary data.</text>
</comment>
<gene>
    <name evidence="2" type="ORF">E6H01_02855</name>
</gene>
<dbReference type="InterPro" id="IPR014710">
    <property type="entry name" value="RmlC-like_jellyroll"/>
</dbReference>
<proteinExistence type="predicted"/>
<evidence type="ECO:0000313" key="2">
    <source>
        <dbReference type="EMBL" id="TMJ05508.1"/>
    </source>
</evidence>
<feature type="region of interest" description="Disordered" evidence="1">
    <location>
        <begin position="394"/>
        <end position="413"/>
    </location>
</feature>
<dbReference type="InterPro" id="IPR011051">
    <property type="entry name" value="RmlC_Cupin_sf"/>
</dbReference>
<dbReference type="Proteomes" id="UP000319353">
    <property type="component" value="Unassembled WGS sequence"/>
</dbReference>